<reference evidence="2 3" key="1">
    <citation type="submission" date="2024-01" db="EMBL/GenBank/DDBJ databases">
        <authorList>
            <person name="Allen C."/>
            <person name="Tagirdzhanova G."/>
        </authorList>
    </citation>
    <scope>NUCLEOTIDE SEQUENCE [LARGE SCALE GENOMIC DNA]</scope>
</reference>
<evidence type="ECO:0000256" key="1">
    <source>
        <dbReference type="SAM" id="MobiDB-lite"/>
    </source>
</evidence>
<feature type="compositionally biased region" description="Basic residues" evidence="1">
    <location>
        <begin position="141"/>
        <end position="151"/>
    </location>
</feature>
<feature type="region of interest" description="Disordered" evidence="1">
    <location>
        <begin position="141"/>
        <end position="183"/>
    </location>
</feature>
<gene>
    <name evidence="2" type="ORF">SEUCBS140593_007838</name>
</gene>
<protein>
    <submittedName>
        <fullName evidence="2">Uncharacterized protein</fullName>
    </submittedName>
</protein>
<feature type="compositionally biased region" description="Polar residues" evidence="1">
    <location>
        <begin position="171"/>
        <end position="181"/>
    </location>
</feature>
<evidence type="ECO:0000313" key="3">
    <source>
        <dbReference type="Proteomes" id="UP001642482"/>
    </source>
</evidence>
<accession>A0ABP0CGU4</accession>
<keyword evidence="3" id="KW-1185">Reference proteome</keyword>
<name>A0ABP0CGU4_9PEZI</name>
<organism evidence="2 3">
    <name type="scientific">Sporothrix eucalyptigena</name>
    <dbReference type="NCBI Taxonomy" id="1812306"/>
    <lineage>
        <taxon>Eukaryota</taxon>
        <taxon>Fungi</taxon>
        <taxon>Dikarya</taxon>
        <taxon>Ascomycota</taxon>
        <taxon>Pezizomycotina</taxon>
        <taxon>Sordariomycetes</taxon>
        <taxon>Sordariomycetidae</taxon>
        <taxon>Ophiostomatales</taxon>
        <taxon>Ophiostomataceae</taxon>
        <taxon>Sporothrix</taxon>
    </lineage>
</organism>
<sequence length="359" mass="39028">MGQNCCKPCGGPQWKRLARVKAEAAAAAEASSHPSNLPQPDPTVAQLLVSCNNNNQTHATVTTATSTTDPGINLPSLSVAPCGPPQPDGPSDVRIVIETEEDDEHARPLPDQLALPRRRLRKDTREWLHRQRRLLAKARKLGRRHRNKKQKVALAHDEAPTPGRHPIVTIEASSDDSNASQGPLLVSEDRMTESPELLSSNFSGRPGPQLLEPIPRRPLGPRFPFLNPGTVSIATTRSSNESHPSMTPSTVIALRRTVIEDGLDDQQTGHRTSIQSNSPSIYYLAPTSPEMPAAETMSIDERLASSSTPVAFRVAPVASQPKDSLSAEVTQTNAEEPFLNTLMSYVTSSWQRPWSVSPA</sequence>
<proteinExistence type="predicted"/>
<evidence type="ECO:0000313" key="2">
    <source>
        <dbReference type="EMBL" id="CAK7231173.1"/>
    </source>
</evidence>
<comment type="caution">
    <text evidence="2">The sequence shown here is derived from an EMBL/GenBank/DDBJ whole genome shotgun (WGS) entry which is preliminary data.</text>
</comment>
<dbReference type="Proteomes" id="UP001642482">
    <property type="component" value="Unassembled WGS sequence"/>
</dbReference>
<dbReference type="EMBL" id="CAWUHD010000099">
    <property type="protein sequence ID" value="CAK7231173.1"/>
    <property type="molecule type" value="Genomic_DNA"/>
</dbReference>